<organism evidence="1 2">
    <name type="scientific">Trifolium medium</name>
    <dbReference type="NCBI Taxonomy" id="97028"/>
    <lineage>
        <taxon>Eukaryota</taxon>
        <taxon>Viridiplantae</taxon>
        <taxon>Streptophyta</taxon>
        <taxon>Embryophyta</taxon>
        <taxon>Tracheophyta</taxon>
        <taxon>Spermatophyta</taxon>
        <taxon>Magnoliopsida</taxon>
        <taxon>eudicotyledons</taxon>
        <taxon>Gunneridae</taxon>
        <taxon>Pentapetalae</taxon>
        <taxon>rosids</taxon>
        <taxon>fabids</taxon>
        <taxon>Fabales</taxon>
        <taxon>Fabaceae</taxon>
        <taxon>Papilionoideae</taxon>
        <taxon>50 kb inversion clade</taxon>
        <taxon>NPAAA clade</taxon>
        <taxon>Hologalegina</taxon>
        <taxon>IRL clade</taxon>
        <taxon>Trifolieae</taxon>
        <taxon>Trifolium</taxon>
    </lineage>
</organism>
<protein>
    <submittedName>
        <fullName evidence="1">Uncharacterized protein</fullName>
    </submittedName>
</protein>
<name>A0A392VE39_9FABA</name>
<dbReference type="Proteomes" id="UP000265520">
    <property type="component" value="Unassembled WGS sequence"/>
</dbReference>
<feature type="non-terminal residue" evidence="1">
    <location>
        <position position="1"/>
    </location>
</feature>
<comment type="caution">
    <text evidence="1">The sequence shown here is derived from an EMBL/GenBank/DDBJ whole genome shotgun (WGS) entry which is preliminary data.</text>
</comment>
<accession>A0A392VE39</accession>
<dbReference type="AlphaFoldDB" id="A0A392VE39"/>
<reference evidence="1 2" key="1">
    <citation type="journal article" date="2018" name="Front. Plant Sci.">
        <title>Red Clover (Trifolium pratense) and Zigzag Clover (T. medium) - A Picture of Genomic Similarities and Differences.</title>
        <authorList>
            <person name="Dluhosova J."/>
            <person name="Istvanek J."/>
            <person name="Nedelnik J."/>
            <person name="Repkova J."/>
        </authorList>
    </citation>
    <scope>NUCLEOTIDE SEQUENCE [LARGE SCALE GENOMIC DNA]</scope>
    <source>
        <strain evidence="2">cv. 10/8</strain>
        <tissue evidence="1">Leaf</tissue>
    </source>
</reference>
<keyword evidence="2" id="KW-1185">Reference proteome</keyword>
<evidence type="ECO:0000313" key="2">
    <source>
        <dbReference type="Proteomes" id="UP000265520"/>
    </source>
</evidence>
<proteinExistence type="predicted"/>
<dbReference type="EMBL" id="LXQA011146334">
    <property type="protein sequence ID" value="MCI86646.1"/>
    <property type="molecule type" value="Genomic_DNA"/>
</dbReference>
<evidence type="ECO:0000313" key="1">
    <source>
        <dbReference type="EMBL" id="MCI86646.1"/>
    </source>
</evidence>
<sequence length="62" mass="6776">EQARPASLAAREGRSLSLKPVIIGLLTDVGRFLSPERAKFRYRSLSVAEATNFQMCVSLPVA</sequence>